<keyword evidence="2" id="KW-1185">Reference proteome</keyword>
<protein>
    <submittedName>
        <fullName evidence="1">Uncharacterized protein</fullName>
    </submittedName>
</protein>
<accession>A0A498R213</accession>
<organism evidence="1 2">
    <name type="scientific">Lucifera butyrica</name>
    <dbReference type="NCBI Taxonomy" id="1351585"/>
    <lineage>
        <taxon>Bacteria</taxon>
        <taxon>Bacillati</taxon>
        <taxon>Bacillota</taxon>
        <taxon>Negativicutes</taxon>
        <taxon>Veillonellales</taxon>
        <taxon>Veillonellaceae</taxon>
        <taxon>Lucifera</taxon>
    </lineage>
</organism>
<evidence type="ECO:0000313" key="1">
    <source>
        <dbReference type="EMBL" id="VBB05199.1"/>
    </source>
</evidence>
<name>A0A498R213_9FIRM</name>
<evidence type="ECO:0000313" key="2">
    <source>
        <dbReference type="Proteomes" id="UP000277811"/>
    </source>
</evidence>
<dbReference type="OrthoDB" id="1683036at2"/>
<dbReference type="RefSeq" id="WP_122626205.1">
    <property type="nucleotide sequence ID" value="NZ_UPPP01000054.1"/>
</dbReference>
<sequence>MKIWDWFCRLGTKDEKEMNSEFWRRKRVQTSGSANTEAADGTEMFCTRMCGGRCQCGSTVRGIHCIWSYYRKM</sequence>
<proteinExistence type="predicted"/>
<gene>
    <name evidence="1" type="ORF">LUCI_0406</name>
</gene>
<dbReference type="EMBL" id="UPPP01000054">
    <property type="protein sequence ID" value="VBB05199.1"/>
    <property type="molecule type" value="Genomic_DNA"/>
</dbReference>
<dbReference type="Proteomes" id="UP000277811">
    <property type="component" value="Unassembled WGS sequence"/>
</dbReference>
<dbReference type="AlphaFoldDB" id="A0A498R213"/>
<reference evidence="1 2" key="1">
    <citation type="submission" date="2018-06" db="EMBL/GenBank/DDBJ databases">
        <authorList>
            <person name="Strepis N."/>
        </authorList>
    </citation>
    <scope>NUCLEOTIDE SEQUENCE [LARGE SCALE GENOMIC DNA]</scope>
    <source>
        <strain evidence="1">LUCI</strain>
    </source>
</reference>